<feature type="non-terminal residue" evidence="1">
    <location>
        <position position="1"/>
    </location>
</feature>
<protein>
    <submittedName>
        <fullName evidence="1">Uncharacterized protein</fullName>
    </submittedName>
</protein>
<evidence type="ECO:0000313" key="2">
    <source>
        <dbReference type="Proteomes" id="UP001066276"/>
    </source>
</evidence>
<name>A0AAV7QKF7_PLEWA</name>
<evidence type="ECO:0000313" key="1">
    <source>
        <dbReference type="EMBL" id="KAJ1139549.1"/>
    </source>
</evidence>
<feature type="non-terminal residue" evidence="1">
    <location>
        <position position="80"/>
    </location>
</feature>
<accession>A0AAV7QKF7</accession>
<dbReference type="Proteomes" id="UP001066276">
    <property type="component" value="Chromosome 6"/>
</dbReference>
<proteinExistence type="predicted"/>
<dbReference type="AlphaFoldDB" id="A0AAV7QKF7"/>
<comment type="caution">
    <text evidence="1">The sequence shown here is derived from an EMBL/GenBank/DDBJ whole genome shotgun (WGS) entry which is preliminary data.</text>
</comment>
<dbReference type="EMBL" id="JANPWB010000010">
    <property type="protein sequence ID" value="KAJ1139549.1"/>
    <property type="molecule type" value="Genomic_DNA"/>
</dbReference>
<organism evidence="1 2">
    <name type="scientific">Pleurodeles waltl</name>
    <name type="common">Iberian ribbed newt</name>
    <dbReference type="NCBI Taxonomy" id="8319"/>
    <lineage>
        <taxon>Eukaryota</taxon>
        <taxon>Metazoa</taxon>
        <taxon>Chordata</taxon>
        <taxon>Craniata</taxon>
        <taxon>Vertebrata</taxon>
        <taxon>Euteleostomi</taxon>
        <taxon>Amphibia</taxon>
        <taxon>Batrachia</taxon>
        <taxon>Caudata</taxon>
        <taxon>Salamandroidea</taxon>
        <taxon>Salamandridae</taxon>
        <taxon>Pleurodelinae</taxon>
        <taxon>Pleurodeles</taxon>
    </lineage>
</organism>
<gene>
    <name evidence="1" type="ORF">NDU88_005919</name>
</gene>
<reference evidence="1" key="1">
    <citation type="journal article" date="2022" name="bioRxiv">
        <title>Sequencing and chromosome-scale assembly of the giantPleurodeles waltlgenome.</title>
        <authorList>
            <person name="Brown T."/>
            <person name="Elewa A."/>
            <person name="Iarovenko S."/>
            <person name="Subramanian E."/>
            <person name="Araus A.J."/>
            <person name="Petzold A."/>
            <person name="Susuki M."/>
            <person name="Suzuki K.-i.T."/>
            <person name="Hayashi T."/>
            <person name="Toyoda A."/>
            <person name="Oliveira C."/>
            <person name="Osipova E."/>
            <person name="Leigh N.D."/>
            <person name="Simon A."/>
            <person name="Yun M.H."/>
        </authorList>
    </citation>
    <scope>NUCLEOTIDE SEQUENCE</scope>
    <source>
        <strain evidence="1">20211129_DDA</strain>
        <tissue evidence="1">Liver</tissue>
    </source>
</reference>
<keyword evidence="2" id="KW-1185">Reference proteome</keyword>
<sequence>ARQVLEREFNNLLALGTERRLDDGEEKSFRRAPSWRKRFRPREFSGVHMMAGSTETLPAGFRVTTTMAPSTSIQPKQMST</sequence>